<evidence type="ECO:0000256" key="2">
    <source>
        <dbReference type="ARBA" id="ARBA00022448"/>
    </source>
</evidence>
<comment type="subcellular location">
    <subcellularLocation>
        <location evidence="1">Membrane</location>
        <topology evidence="1">Multi-pass membrane protein</topology>
    </subcellularLocation>
</comment>
<feature type="transmembrane region" description="Helical" evidence="6">
    <location>
        <begin position="93"/>
        <end position="115"/>
    </location>
</feature>
<reference evidence="7 8" key="1">
    <citation type="journal article" date="2021" name="BMC Genomics">
        <title>Datura genome reveals duplications of psychoactive alkaloid biosynthetic genes and high mutation rate following tissue culture.</title>
        <authorList>
            <person name="Rajewski A."/>
            <person name="Carter-House D."/>
            <person name="Stajich J."/>
            <person name="Litt A."/>
        </authorList>
    </citation>
    <scope>NUCLEOTIDE SEQUENCE [LARGE SCALE GENOMIC DNA]</scope>
    <source>
        <strain evidence="7">AR-01</strain>
    </source>
</reference>
<evidence type="ECO:0000256" key="5">
    <source>
        <dbReference type="ARBA" id="ARBA00023136"/>
    </source>
</evidence>
<protein>
    <submittedName>
        <fullName evidence="7">Uncharacterized protein</fullName>
    </submittedName>
</protein>
<keyword evidence="5 6" id="KW-0472">Membrane</keyword>
<keyword evidence="4 6" id="KW-1133">Transmembrane helix</keyword>
<gene>
    <name evidence="7" type="ORF">HAX54_033460</name>
</gene>
<evidence type="ECO:0000256" key="4">
    <source>
        <dbReference type="ARBA" id="ARBA00022989"/>
    </source>
</evidence>
<evidence type="ECO:0000256" key="3">
    <source>
        <dbReference type="ARBA" id="ARBA00022692"/>
    </source>
</evidence>
<dbReference type="EMBL" id="JACEIK010004284">
    <property type="protein sequence ID" value="MCD9644928.1"/>
    <property type="molecule type" value="Genomic_DNA"/>
</dbReference>
<organism evidence="7 8">
    <name type="scientific">Datura stramonium</name>
    <name type="common">Jimsonweed</name>
    <name type="synonym">Common thornapple</name>
    <dbReference type="NCBI Taxonomy" id="4076"/>
    <lineage>
        <taxon>Eukaryota</taxon>
        <taxon>Viridiplantae</taxon>
        <taxon>Streptophyta</taxon>
        <taxon>Embryophyta</taxon>
        <taxon>Tracheophyta</taxon>
        <taxon>Spermatophyta</taxon>
        <taxon>Magnoliopsida</taxon>
        <taxon>eudicotyledons</taxon>
        <taxon>Gunneridae</taxon>
        <taxon>Pentapetalae</taxon>
        <taxon>asterids</taxon>
        <taxon>lamiids</taxon>
        <taxon>Solanales</taxon>
        <taxon>Solanaceae</taxon>
        <taxon>Solanoideae</taxon>
        <taxon>Datureae</taxon>
        <taxon>Datura</taxon>
    </lineage>
</organism>
<dbReference type="Proteomes" id="UP000823775">
    <property type="component" value="Unassembled WGS sequence"/>
</dbReference>
<comment type="caution">
    <text evidence="7">The sequence shown here is derived from an EMBL/GenBank/DDBJ whole genome shotgun (WGS) entry which is preliminary data.</text>
</comment>
<evidence type="ECO:0000313" key="7">
    <source>
        <dbReference type="EMBL" id="MCD9644928.1"/>
    </source>
</evidence>
<evidence type="ECO:0000256" key="1">
    <source>
        <dbReference type="ARBA" id="ARBA00004141"/>
    </source>
</evidence>
<keyword evidence="2" id="KW-0813">Transport</keyword>
<dbReference type="InterPro" id="IPR044770">
    <property type="entry name" value="MFS_spinster-like"/>
</dbReference>
<dbReference type="PANTHER" id="PTHR23505:SF78">
    <property type="entry name" value="MAJOR FACILITATOR SUPERFAMILY PROTEIN"/>
    <property type="match status" value="1"/>
</dbReference>
<proteinExistence type="predicted"/>
<name>A0ABS8VD27_DATST</name>
<evidence type="ECO:0000256" key="6">
    <source>
        <dbReference type="SAM" id="Phobius"/>
    </source>
</evidence>
<sequence>MAAIMERADENLLPAVYKEVSETFKAGPSDLGYLTFIRNFVQDCRQWRYLVINYDRPTVLAIGILCWSLSTGAVGASKYFMQTSMDESRGTGFGFLSLVGTVGGIGGGAIATGGLDREAKYQFNVDLDGVLDSHESGHESANVSVHCFAGSGWILTLDSHGFFTYGLAEWWMCHRIQHRWCNCDRISHMYPHSGRIMCAQFSAFMGIPFSWFLLKNCTPVCEQLLRICCDIIPDGADNQLEFYCFKWSHVCRSPPVVGILAETIYGYDAEYQ</sequence>
<evidence type="ECO:0000313" key="8">
    <source>
        <dbReference type="Proteomes" id="UP000823775"/>
    </source>
</evidence>
<keyword evidence="8" id="KW-1185">Reference proteome</keyword>
<feature type="transmembrane region" description="Helical" evidence="6">
    <location>
        <begin position="58"/>
        <end position="81"/>
    </location>
</feature>
<accession>A0ABS8VD27</accession>
<keyword evidence="3 6" id="KW-0812">Transmembrane</keyword>
<dbReference type="PANTHER" id="PTHR23505">
    <property type="entry name" value="SPINSTER"/>
    <property type="match status" value="1"/>
</dbReference>